<keyword evidence="2" id="KW-1185">Reference proteome</keyword>
<dbReference type="EMBL" id="NIRI02000042">
    <property type="protein sequence ID" value="KAG5447734.1"/>
    <property type="molecule type" value="Genomic_DNA"/>
</dbReference>
<comment type="caution">
    <text evidence="1">The sequence shown here is derived from an EMBL/GenBank/DDBJ whole genome shotgun (WGS) entry which is preliminary data.</text>
</comment>
<evidence type="ECO:0000313" key="2">
    <source>
        <dbReference type="Proteomes" id="UP000286415"/>
    </source>
</evidence>
<dbReference type="AlphaFoldDB" id="A0A3R7CZQ8"/>
<proteinExistence type="predicted"/>
<reference evidence="1 2" key="2">
    <citation type="journal article" date="2021" name="Genomics">
        <title>High-quality reference genome for Clonorchis sinensis.</title>
        <authorList>
            <person name="Young N.D."/>
            <person name="Stroehlein A.J."/>
            <person name="Kinkar L."/>
            <person name="Wang T."/>
            <person name="Sohn W.M."/>
            <person name="Chang B.C.H."/>
            <person name="Kaur P."/>
            <person name="Weisz D."/>
            <person name="Dudchenko O."/>
            <person name="Aiden E.L."/>
            <person name="Korhonen P.K."/>
            <person name="Gasser R.B."/>
        </authorList>
    </citation>
    <scope>NUCLEOTIDE SEQUENCE [LARGE SCALE GENOMIC DNA]</scope>
    <source>
        <strain evidence="1">Cs-k2</strain>
    </source>
</reference>
<protein>
    <submittedName>
        <fullName evidence="1">Uncharacterized protein</fullName>
    </submittedName>
</protein>
<reference evidence="1 2" key="1">
    <citation type="journal article" date="2018" name="Biotechnol. Adv.">
        <title>Improved genomic resources and new bioinformatic workflow for the carcinogenic parasite Clonorchis sinensis: Biotechnological implications.</title>
        <authorList>
            <person name="Wang D."/>
            <person name="Korhonen P.K."/>
            <person name="Gasser R.B."/>
            <person name="Young N.D."/>
        </authorList>
    </citation>
    <scope>NUCLEOTIDE SEQUENCE [LARGE SCALE GENOMIC DNA]</scope>
    <source>
        <strain evidence="1">Cs-k2</strain>
    </source>
</reference>
<sequence length="154" mass="17416">MKTYSSPTLNTGSKVYPGLLEGSVLGPNYLKLSLNPPEAFDMEQLLCIDDFGFWRNVPSFEYASTLQLVLNRLPKWSENLWQLLFAAHIRLKSEQLTYLLTPTLSRLGQPGSIPALVLPSDGMAARHRKGATAERLIVKSEQLFWNMVYLRLFG</sequence>
<dbReference type="Proteomes" id="UP000286415">
    <property type="component" value="Unassembled WGS sequence"/>
</dbReference>
<accession>A0A3R7CZQ8</accession>
<organism evidence="1 2">
    <name type="scientific">Clonorchis sinensis</name>
    <name type="common">Chinese liver fluke</name>
    <dbReference type="NCBI Taxonomy" id="79923"/>
    <lineage>
        <taxon>Eukaryota</taxon>
        <taxon>Metazoa</taxon>
        <taxon>Spiralia</taxon>
        <taxon>Lophotrochozoa</taxon>
        <taxon>Platyhelminthes</taxon>
        <taxon>Trematoda</taxon>
        <taxon>Digenea</taxon>
        <taxon>Opisthorchiida</taxon>
        <taxon>Opisthorchiata</taxon>
        <taxon>Opisthorchiidae</taxon>
        <taxon>Clonorchis</taxon>
    </lineage>
</organism>
<evidence type="ECO:0000313" key="1">
    <source>
        <dbReference type="EMBL" id="KAG5447734.1"/>
    </source>
</evidence>
<gene>
    <name evidence="1" type="ORF">CSKR_106767</name>
</gene>
<name>A0A3R7CZQ8_CLOSI</name>
<dbReference type="InParanoid" id="A0A3R7CZQ8"/>